<dbReference type="Gene3D" id="3.30.420.10">
    <property type="entry name" value="Ribonuclease H-like superfamily/Ribonuclease H"/>
    <property type="match status" value="1"/>
</dbReference>
<evidence type="ECO:0000313" key="3">
    <source>
        <dbReference type="EMBL" id="VFT90153.1"/>
    </source>
</evidence>
<dbReference type="InterPro" id="IPR012337">
    <property type="entry name" value="RNaseH-like_sf"/>
</dbReference>
<dbReference type="InterPro" id="IPR007214">
    <property type="entry name" value="YbaK/aa-tRNA-synth-assoc-dom"/>
</dbReference>
<dbReference type="Proteomes" id="UP000332933">
    <property type="component" value="Unassembled WGS sequence"/>
</dbReference>
<feature type="domain" description="3'-5' exonuclease" evidence="1">
    <location>
        <begin position="335"/>
        <end position="519"/>
    </location>
</feature>
<evidence type="ECO:0000313" key="2">
    <source>
        <dbReference type="EMBL" id="KAF0695900.1"/>
    </source>
</evidence>
<reference evidence="2" key="2">
    <citation type="submission" date="2019-06" db="EMBL/GenBank/DDBJ databases">
        <title>Genomics analysis of Aphanomyces spp. identifies a new class of oomycete effector associated with host adaptation.</title>
        <authorList>
            <person name="Gaulin E."/>
        </authorList>
    </citation>
    <scope>NUCLEOTIDE SEQUENCE</scope>
    <source>
        <strain evidence="2">CBS 578.67</strain>
    </source>
</reference>
<evidence type="ECO:0000313" key="4">
    <source>
        <dbReference type="Proteomes" id="UP000332933"/>
    </source>
</evidence>
<dbReference type="PANTHER" id="PTHR47765:SF2">
    <property type="entry name" value="EXONUCLEASE MUT-7 HOMOLOG"/>
    <property type="match status" value="1"/>
</dbReference>
<dbReference type="AlphaFoldDB" id="A0A485KYH7"/>
<dbReference type="EMBL" id="CAADRA010005466">
    <property type="protein sequence ID" value="VFT90153.1"/>
    <property type="molecule type" value="Genomic_DNA"/>
</dbReference>
<protein>
    <submittedName>
        <fullName evidence="3">Aste57867_13314 protein</fullName>
    </submittedName>
</protein>
<dbReference type="InterPro" id="IPR036397">
    <property type="entry name" value="RNaseH_sf"/>
</dbReference>
<dbReference type="PANTHER" id="PTHR47765">
    <property type="entry name" value="3'-5' EXONUCLEASE DOMAIN-CONTAINING PROTEIN"/>
    <property type="match status" value="1"/>
</dbReference>
<accession>A0A485KYH7</accession>
<dbReference type="Pfam" id="PF04073">
    <property type="entry name" value="tRNA_edit"/>
    <property type="match status" value="1"/>
</dbReference>
<dbReference type="GO" id="GO:0002161">
    <property type="term" value="F:aminoacyl-tRNA deacylase activity"/>
    <property type="evidence" value="ECO:0007669"/>
    <property type="project" value="InterPro"/>
</dbReference>
<dbReference type="CDD" id="cd04332">
    <property type="entry name" value="YbaK_like"/>
    <property type="match status" value="1"/>
</dbReference>
<gene>
    <name evidence="3" type="primary">Aste57867_13314</name>
    <name evidence="2" type="ORF">As57867_013265</name>
    <name evidence="3" type="ORF">ASTE57867_13314</name>
</gene>
<dbReference type="EMBL" id="VJMH01005445">
    <property type="protein sequence ID" value="KAF0695900.1"/>
    <property type="molecule type" value="Genomic_DNA"/>
</dbReference>
<reference evidence="3 4" key="1">
    <citation type="submission" date="2019-03" db="EMBL/GenBank/DDBJ databases">
        <authorList>
            <person name="Gaulin E."/>
            <person name="Dumas B."/>
        </authorList>
    </citation>
    <scope>NUCLEOTIDE SEQUENCE [LARGE SCALE GENOMIC DNA]</scope>
    <source>
        <strain evidence="3">CBS 568.67</strain>
    </source>
</reference>
<dbReference type="SUPFAM" id="SSF55826">
    <property type="entry name" value="YbaK/ProRS associated domain"/>
    <property type="match status" value="1"/>
</dbReference>
<name>A0A485KYH7_9STRA</name>
<proteinExistence type="predicted"/>
<dbReference type="InterPro" id="IPR052408">
    <property type="entry name" value="Exonuclease_MUT-7-like"/>
</dbReference>
<dbReference type="SMART" id="SM00474">
    <property type="entry name" value="35EXOc"/>
    <property type="match status" value="1"/>
</dbReference>
<sequence>MSDAPLLAGDAASTARVLQDTYATQGNKAFGVCRTSLLAHVRDGNGHGAFLWEVLLVVWSDSNWPVAYLLLTVLDDLQSSIESILPSPSVRGHIRTHVIAAVTLQVPADAKVVTKAMALLDVDDIDTTALLAYGATLLERKEDFTSLLKCIEAFPTCPWPYEAILAAYTSANSWPIAEQMLKTIAIEAEKARYGWPNPVDQTAVAQATAANPIRHLQTVLVELAIVKDDLKRAHRYVNQFRLQDAFPDVENAIRFEALDKLCSQARWPMAIQYVGSNVTLQTRLLRQLIASGNLTLASDVRDKFGLDQIVIPDPATHIQRTTHLEMPRHVVTHWCETDDAAVSFEQCVDRCRQSGTCWLGLDAEWKPVFDKTTSRVASVLQVAVGPTDVFLIDLLALENSTTWFQALDRVLVDKAILKVGFGLDNDLQVLRETFPDKRPCFQRVQGIVELKDVLRRQDPTYQGKGLSSATSHVLGARLDKTQQLSNWNIRPLTPAQLKYAATDAWCLVRILEALHAANPTLLASMPKENAGTFENPSENDASVDERARTRRRACLAPLQDGDDHVTCWLEQETTLASSITVHPVDYVAPSHPSILLASSLCLVANGTTPHLVVLPQGMKLDLGLFASASGTPRRRIRLATGPECVRFFGYAPGTVSPVPHPTTDAHHPPCVWIDQTVMDVRSPVLVGGGPRHLLECDSATTLRRLCGGEAATVTRLSKATSVTESALDQTQLAFLSTGHLWRVTKWLRMRGVDIQLCDEADPSRLLEQAATERRIVLTTDRKLAQRRTHAACFLVSSDDPRQQFQEIITHFGLHADSDVVARHFVHPRCTRCNGESFRMIDKEAAAASTQHIGDDTLATISEYWQCDDCDKVFWTAWKRFQTMRFQDAAATDKAAPRATTTTTLTRRSIS</sequence>
<dbReference type="SUPFAM" id="SSF53098">
    <property type="entry name" value="Ribonuclease H-like"/>
    <property type="match status" value="1"/>
</dbReference>
<evidence type="ECO:0000259" key="1">
    <source>
        <dbReference type="SMART" id="SM00474"/>
    </source>
</evidence>
<dbReference type="InterPro" id="IPR002782">
    <property type="entry name" value="Mut7-C_RNAse_dom"/>
</dbReference>
<keyword evidence="4" id="KW-1185">Reference proteome</keyword>
<dbReference type="Pfam" id="PF01927">
    <property type="entry name" value="Mut7-C"/>
    <property type="match status" value="1"/>
</dbReference>
<dbReference type="OrthoDB" id="10261556at2759"/>
<dbReference type="Gene3D" id="3.90.960.10">
    <property type="entry name" value="YbaK/aminoacyl-tRNA synthetase-associated domain"/>
    <property type="match status" value="1"/>
</dbReference>
<dbReference type="InterPro" id="IPR002562">
    <property type="entry name" value="3'-5'_exonuclease_dom"/>
</dbReference>
<dbReference type="GO" id="GO:0003676">
    <property type="term" value="F:nucleic acid binding"/>
    <property type="evidence" value="ECO:0007669"/>
    <property type="project" value="InterPro"/>
</dbReference>
<dbReference type="Pfam" id="PF01612">
    <property type="entry name" value="DNA_pol_A_exo1"/>
    <property type="match status" value="1"/>
</dbReference>
<organism evidence="3 4">
    <name type="scientific">Aphanomyces stellatus</name>
    <dbReference type="NCBI Taxonomy" id="120398"/>
    <lineage>
        <taxon>Eukaryota</taxon>
        <taxon>Sar</taxon>
        <taxon>Stramenopiles</taxon>
        <taxon>Oomycota</taxon>
        <taxon>Saprolegniomycetes</taxon>
        <taxon>Saprolegniales</taxon>
        <taxon>Verrucalvaceae</taxon>
        <taxon>Aphanomyces</taxon>
    </lineage>
</organism>
<dbReference type="InterPro" id="IPR036754">
    <property type="entry name" value="YbaK/aa-tRNA-synt-asso_dom_sf"/>
</dbReference>
<dbReference type="GO" id="GO:0008408">
    <property type="term" value="F:3'-5' exonuclease activity"/>
    <property type="evidence" value="ECO:0007669"/>
    <property type="project" value="InterPro"/>
</dbReference>